<dbReference type="RefSeq" id="XP_001303256.1">
    <property type="nucleotide sequence ID" value="XM_001303255.1"/>
</dbReference>
<dbReference type="VEuPathDB" id="TrichDB:TVAG_234190"/>
<dbReference type="EMBL" id="DS114118">
    <property type="protein sequence ID" value="EAX90326.1"/>
    <property type="molecule type" value="Genomic_DNA"/>
</dbReference>
<organism evidence="2 3">
    <name type="scientific">Trichomonas vaginalis (strain ATCC PRA-98 / G3)</name>
    <dbReference type="NCBI Taxonomy" id="412133"/>
    <lineage>
        <taxon>Eukaryota</taxon>
        <taxon>Metamonada</taxon>
        <taxon>Parabasalia</taxon>
        <taxon>Trichomonadida</taxon>
        <taxon>Trichomonadidae</taxon>
        <taxon>Trichomonas</taxon>
    </lineage>
</organism>
<evidence type="ECO:0000313" key="2">
    <source>
        <dbReference type="EMBL" id="EAX90326.1"/>
    </source>
</evidence>
<reference evidence="2" key="2">
    <citation type="journal article" date="2007" name="Science">
        <title>Draft genome sequence of the sexually transmitted pathogen Trichomonas vaginalis.</title>
        <authorList>
            <person name="Carlton J.M."/>
            <person name="Hirt R.P."/>
            <person name="Silva J.C."/>
            <person name="Delcher A.L."/>
            <person name="Schatz M."/>
            <person name="Zhao Q."/>
            <person name="Wortman J.R."/>
            <person name="Bidwell S.L."/>
            <person name="Alsmark U.C.M."/>
            <person name="Besteiro S."/>
            <person name="Sicheritz-Ponten T."/>
            <person name="Noel C.J."/>
            <person name="Dacks J.B."/>
            <person name="Foster P.G."/>
            <person name="Simillion C."/>
            <person name="Van de Peer Y."/>
            <person name="Miranda-Saavedra D."/>
            <person name="Barton G.J."/>
            <person name="Westrop G.D."/>
            <person name="Mueller S."/>
            <person name="Dessi D."/>
            <person name="Fiori P.L."/>
            <person name="Ren Q."/>
            <person name="Paulsen I."/>
            <person name="Zhang H."/>
            <person name="Bastida-Corcuera F.D."/>
            <person name="Simoes-Barbosa A."/>
            <person name="Brown M.T."/>
            <person name="Hayes R.D."/>
            <person name="Mukherjee M."/>
            <person name="Okumura C.Y."/>
            <person name="Schneider R."/>
            <person name="Smith A.J."/>
            <person name="Vanacova S."/>
            <person name="Villalvazo M."/>
            <person name="Haas B.J."/>
            <person name="Pertea M."/>
            <person name="Feldblyum T.V."/>
            <person name="Utterback T.R."/>
            <person name="Shu C.L."/>
            <person name="Osoegawa K."/>
            <person name="de Jong P.J."/>
            <person name="Hrdy I."/>
            <person name="Horvathova L."/>
            <person name="Zubacova Z."/>
            <person name="Dolezal P."/>
            <person name="Malik S.B."/>
            <person name="Logsdon J.M. Jr."/>
            <person name="Henze K."/>
            <person name="Gupta A."/>
            <person name="Wang C.C."/>
            <person name="Dunne R.L."/>
            <person name="Upcroft J.A."/>
            <person name="Upcroft P."/>
            <person name="White O."/>
            <person name="Salzberg S.L."/>
            <person name="Tang P."/>
            <person name="Chiu C.-H."/>
            <person name="Lee Y.-S."/>
            <person name="Embley T.M."/>
            <person name="Coombs G.H."/>
            <person name="Mottram J.C."/>
            <person name="Tachezy J."/>
            <person name="Fraser-Liggett C.M."/>
            <person name="Johnson P.J."/>
        </authorList>
    </citation>
    <scope>NUCLEOTIDE SEQUENCE [LARGE SCALE GENOMIC DNA]</scope>
    <source>
        <strain evidence="2">G3</strain>
    </source>
</reference>
<dbReference type="Proteomes" id="UP000001542">
    <property type="component" value="Unassembled WGS sequence"/>
</dbReference>
<evidence type="ECO:0000313" key="3">
    <source>
        <dbReference type="Proteomes" id="UP000001542"/>
    </source>
</evidence>
<proteinExistence type="predicted"/>
<feature type="compositionally biased region" description="Pro residues" evidence="1">
    <location>
        <begin position="63"/>
        <end position="78"/>
    </location>
</feature>
<reference evidence="2" key="1">
    <citation type="submission" date="2006-10" db="EMBL/GenBank/DDBJ databases">
        <authorList>
            <person name="Amadeo P."/>
            <person name="Zhao Q."/>
            <person name="Wortman J."/>
            <person name="Fraser-Liggett C."/>
            <person name="Carlton J."/>
        </authorList>
    </citation>
    <scope>NUCLEOTIDE SEQUENCE</scope>
    <source>
        <strain evidence="2">G3</strain>
    </source>
</reference>
<dbReference type="AlphaFoldDB" id="A2FXP7"/>
<feature type="region of interest" description="Disordered" evidence="1">
    <location>
        <begin position="63"/>
        <end position="86"/>
    </location>
</feature>
<dbReference type="InParanoid" id="A2FXP7"/>
<dbReference type="KEGG" id="tva:4748009"/>
<evidence type="ECO:0000256" key="1">
    <source>
        <dbReference type="SAM" id="MobiDB-lite"/>
    </source>
</evidence>
<dbReference type="VEuPathDB" id="TrichDB:TVAGG3_0164850"/>
<gene>
    <name evidence="2" type="ORF">TVAG_234190</name>
</gene>
<feature type="region of interest" description="Disordered" evidence="1">
    <location>
        <begin position="145"/>
        <end position="175"/>
    </location>
</feature>
<accession>A2FXP7</accession>
<sequence length="249" mass="28576">MANPPYIRDMPPRPPPPIIEDRRTDSYLKSVYYQGSPEYHNPPPNYQAPPPYGINYMIPHSPPIQNPVLRGPPPPYQIPPHEYRPEQKQNYFSKENIESLRSNPMQPSFKPKKNSKIVDNFSNSDYAEAPPHATTNATKIEPKVVPKHQEPKPEERKVEIPKPEISQEEKEKNEKLSKYFEQICPNNEIPKYKPVAEEDPQISTLVRTLGLSEYTSAPYWSDLKSSNITSAITSPILSNLGPQQLYYNV</sequence>
<name>A2FXP7_TRIV3</name>
<feature type="region of interest" description="Disordered" evidence="1">
    <location>
        <begin position="1"/>
        <end position="25"/>
    </location>
</feature>
<keyword evidence="3" id="KW-1185">Reference proteome</keyword>
<protein>
    <submittedName>
        <fullName evidence="2">Nodulin, putative</fullName>
    </submittedName>
</protein>